<feature type="domain" description="C3H1-type" evidence="8">
    <location>
        <begin position="17"/>
        <end position="45"/>
    </location>
</feature>
<accession>A0A0D1E4Z6</accession>
<keyword evidence="4 5" id="KW-0862">Zinc</keyword>
<dbReference type="SUPFAM" id="SSF90229">
    <property type="entry name" value="CCCH zinc finger"/>
    <property type="match status" value="1"/>
</dbReference>
<feature type="domain" description="RING-type" evidence="7">
    <location>
        <begin position="140"/>
        <end position="184"/>
    </location>
</feature>
<dbReference type="SMART" id="SM00356">
    <property type="entry name" value="ZnF_C3H1"/>
    <property type="match status" value="2"/>
</dbReference>
<evidence type="ECO:0000313" key="10">
    <source>
        <dbReference type="Proteomes" id="UP000000561"/>
    </source>
</evidence>
<dbReference type="GO" id="GO:0008270">
    <property type="term" value="F:zinc ion binding"/>
    <property type="evidence" value="ECO:0007669"/>
    <property type="project" value="UniProtKB-KW"/>
</dbReference>
<dbReference type="InterPro" id="IPR001841">
    <property type="entry name" value="Znf_RING"/>
</dbReference>
<dbReference type="SMART" id="SM00184">
    <property type="entry name" value="RING"/>
    <property type="match status" value="1"/>
</dbReference>
<dbReference type="GO" id="GO:0000209">
    <property type="term" value="P:protein polyubiquitination"/>
    <property type="evidence" value="ECO:0007669"/>
    <property type="project" value="InterPro"/>
</dbReference>
<keyword evidence="2 5" id="KW-0479">Metal-binding</keyword>
<keyword evidence="10" id="KW-1185">Reference proteome</keyword>
<feature type="zinc finger region" description="C3H1-type" evidence="5">
    <location>
        <begin position="212"/>
        <end position="250"/>
    </location>
</feature>
<feature type="zinc finger region" description="C3H1-type" evidence="5">
    <location>
        <begin position="17"/>
        <end position="45"/>
    </location>
</feature>
<dbReference type="Gene3D" id="3.30.40.10">
    <property type="entry name" value="Zinc/RING finger domain, C3HC4 (zinc finger)"/>
    <property type="match status" value="1"/>
</dbReference>
<evidence type="ECO:0000256" key="2">
    <source>
        <dbReference type="ARBA" id="ARBA00022723"/>
    </source>
</evidence>
<dbReference type="PROSITE" id="PS50103">
    <property type="entry name" value="ZF_C3H1"/>
    <property type="match status" value="2"/>
</dbReference>
<dbReference type="RefSeq" id="XP_011387489.1">
    <property type="nucleotide sequence ID" value="XM_011389187.1"/>
</dbReference>
<dbReference type="Pfam" id="PF00097">
    <property type="entry name" value="zf-C3HC4"/>
    <property type="match status" value="1"/>
</dbReference>
<evidence type="ECO:0000256" key="1">
    <source>
        <dbReference type="ARBA" id="ARBA00022679"/>
    </source>
</evidence>
<dbReference type="GO" id="GO:0016567">
    <property type="term" value="P:protein ubiquitination"/>
    <property type="evidence" value="ECO:0000318"/>
    <property type="project" value="GO_Central"/>
</dbReference>
<evidence type="ECO:0000259" key="7">
    <source>
        <dbReference type="PROSITE" id="PS50089"/>
    </source>
</evidence>
<dbReference type="InterPro" id="IPR017907">
    <property type="entry name" value="Znf_RING_CS"/>
</dbReference>
<dbReference type="InterPro" id="IPR018957">
    <property type="entry name" value="Znf_C3HC4_RING-type"/>
</dbReference>
<dbReference type="Gene3D" id="4.10.1000.10">
    <property type="entry name" value="Zinc finger, CCCH-type"/>
    <property type="match status" value="1"/>
</dbReference>
<evidence type="ECO:0000256" key="5">
    <source>
        <dbReference type="PROSITE-ProRule" id="PRU00723"/>
    </source>
</evidence>
<organism evidence="9 10">
    <name type="scientific">Mycosarcoma maydis</name>
    <name type="common">Corn smut fungus</name>
    <name type="synonym">Ustilago maydis</name>
    <dbReference type="NCBI Taxonomy" id="5270"/>
    <lineage>
        <taxon>Eukaryota</taxon>
        <taxon>Fungi</taxon>
        <taxon>Dikarya</taxon>
        <taxon>Basidiomycota</taxon>
        <taxon>Ustilaginomycotina</taxon>
        <taxon>Ustilaginomycetes</taxon>
        <taxon>Ustilaginales</taxon>
        <taxon>Ustilaginaceae</taxon>
        <taxon>Mycosarcoma</taxon>
    </lineage>
</organism>
<dbReference type="STRING" id="237631.A0A0D1E4Z6"/>
<evidence type="ECO:0000313" key="9">
    <source>
        <dbReference type="EMBL" id="KIS71049.1"/>
    </source>
</evidence>
<dbReference type="SUPFAM" id="SSF57850">
    <property type="entry name" value="RING/U-box"/>
    <property type="match status" value="1"/>
</dbReference>
<sequence length="281" mass="31008">MHHETNSGTLPISSTPTEQNTPCRYFYRSGRCRRGDKCRFSHSSTRKPSQPCLATETPSVEVRLSAQAVAFTPGTSSRSNLSASVQAFQPVARPGNNDNGALQGVASERQSPSASSSKPKPKPIMKGVAASVGSPNTARCDICMEVPTVYAQHINCNHLFCCPCLKTWRKQRSQAKSKDCPTCRTPSDFTFVTPQPFTDGARTLALQRFRQRAADTPCKNFTKSLGLSNKRLTKPFCMFGDDCLYKHEMDGKEYKFEHGKYKIQESKKGTRRIVGLGARAA</sequence>
<dbReference type="GeneID" id="23567883"/>
<dbReference type="InParanoid" id="A0A0D1E4Z6"/>
<keyword evidence="1" id="KW-0808">Transferase</keyword>
<feature type="region of interest" description="Disordered" evidence="6">
    <location>
        <begin position="1"/>
        <end position="21"/>
    </location>
</feature>
<dbReference type="AlphaFoldDB" id="A0A0D1E4Z6"/>
<dbReference type="KEGG" id="uma:UMAG_12122"/>
<dbReference type="PANTHER" id="PTHR11224:SF59">
    <property type="entry name" value="RING-TYPE E3 UBIQUITIN TRANSFERASE"/>
    <property type="match status" value="1"/>
</dbReference>
<gene>
    <name evidence="9" type="ORF">UMAG_12122</name>
</gene>
<dbReference type="EMBL" id="CM003141">
    <property type="protein sequence ID" value="KIS71049.1"/>
    <property type="molecule type" value="Genomic_DNA"/>
</dbReference>
<evidence type="ECO:0000256" key="3">
    <source>
        <dbReference type="ARBA" id="ARBA00022771"/>
    </source>
</evidence>
<reference evidence="9 10" key="1">
    <citation type="journal article" date="2006" name="Nature">
        <title>Insights from the genome of the biotrophic fungal plant pathogen Ustilago maydis.</title>
        <authorList>
            <person name="Kamper J."/>
            <person name="Kahmann R."/>
            <person name="Bolker M."/>
            <person name="Ma L.J."/>
            <person name="Brefort T."/>
            <person name="Saville B.J."/>
            <person name="Banuett F."/>
            <person name="Kronstad J.W."/>
            <person name="Gold S.E."/>
            <person name="Muller O."/>
            <person name="Perlin M.H."/>
            <person name="Wosten H.A."/>
            <person name="de Vries R."/>
            <person name="Ruiz-Herrera J."/>
            <person name="Reynaga-Pena C.G."/>
            <person name="Snetselaar K."/>
            <person name="McCann M."/>
            <person name="Perez-Martin J."/>
            <person name="Feldbrugge M."/>
            <person name="Basse C.W."/>
            <person name="Steinberg G."/>
            <person name="Ibeas J.I."/>
            <person name="Holloman W."/>
            <person name="Guzman P."/>
            <person name="Farman M."/>
            <person name="Stajich J.E."/>
            <person name="Sentandreu R."/>
            <person name="Gonzalez-Prieto J.M."/>
            <person name="Kennell J.C."/>
            <person name="Molina L."/>
            <person name="Schirawski J."/>
            <person name="Mendoza-Mendoza A."/>
            <person name="Greilinger D."/>
            <person name="Munch K."/>
            <person name="Rossel N."/>
            <person name="Scherer M."/>
            <person name="Vranes M."/>
            <person name="Ladendorf O."/>
            <person name="Vincon V."/>
            <person name="Fuchs U."/>
            <person name="Sandrock B."/>
            <person name="Meng S."/>
            <person name="Ho E.C."/>
            <person name="Cahill M.J."/>
            <person name="Boyce K.J."/>
            <person name="Klose J."/>
            <person name="Klosterman S.J."/>
            <person name="Deelstra H.J."/>
            <person name="Ortiz-Castellanos L."/>
            <person name="Li W."/>
            <person name="Sanchez-Alonso P."/>
            <person name="Schreier P.H."/>
            <person name="Hauser-Hahn I."/>
            <person name="Vaupel M."/>
            <person name="Koopmann E."/>
            <person name="Friedrich G."/>
            <person name="Voss H."/>
            <person name="Schluter T."/>
            <person name="Margolis J."/>
            <person name="Platt D."/>
            <person name="Swimmer C."/>
            <person name="Gnirke A."/>
            <person name="Chen F."/>
            <person name="Vysotskaia V."/>
            <person name="Mannhaupt G."/>
            <person name="Guldener U."/>
            <person name="Munsterkotter M."/>
            <person name="Haase D."/>
            <person name="Oesterheld M."/>
            <person name="Mewes H.W."/>
            <person name="Mauceli E.W."/>
            <person name="DeCaprio D."/>
            <person name="Wade C.M."/>
            <person name="Butler J."/>
            <person name="Young S."/>
            <person name="Jaffe D.B."/>
            <person name="Calvo S."/>
            <person name="Nusbaum C."/>
            <person name="Galagan J."/>
            <person name="Birren B.W."/>
        </authorList>
    </citation>
    <scope>NUCLEOTIDE SEQUENCE [LARGE SCALE GENOMIC DNA]</scope>
    <source>
        <strain evidence="10">DSM 14603 / FGSC 9021 / UM521</strain>
    </source>
</reference>
<feature type="domain" description="C3H1-type" evidence="8">
    <location>
        <begin position="212"/>
        <end position="250"/>
    </location>
</feature>
<dbReference type="PANTHER" id="PTHR11224">
    <property type="entry name" value="MAKORIN-RELATED"/>
    <property type="match status" value="1"/>
</dbReference>
<name>A0A0D1E4Z6_MYCMD</name>
<dbReference type="Proteomes" id="UP000000561">
    <property type="component" value="Chromosome 2"/>
</dbReference>
<dbReference type="InterPro" id="IPR036855">
    <property type="entry name" value="Znf_CCCH_sf"/>
</dbReference>
<feature type="region of interest" description="Disordered" evidence="6">
    <location>
        <begin position="90"/>
        <end position="130"/>
    </location>
</feature>
<dbReference type="OrthoDB" id="250836at2759"/>
<dbReference type="Pfam" id="PF14608">
    <property type="entry name" value="zf-CCCH_2"/>
    <property type="match status" value="1"/>
</dbReference>
<evidence type="ECO:0000256" key="4">
    <source>
        <dbReference type="ARBA" id="ARBA00022833"/>
    </source>
</evidence>
<protein>
    <submittedName>
        <fullName evidence="9">Uncharacterized protein</fullName>
    </submittedName>
</protein>
<dbReference type="GO" id="GO:0061630">
    <property type="term" value="F:ubiquitin protein ligase activity"/>
    <property type="evidence" value="ECO:0000318"/>
    <property type="project" value="GO_Central"/>
</dbReference>
<evidence type="ECO:0000259" key="8">
    <source>
        <dbReference type="PROSITE" id="PS50103"/>
    </source>
</evidence>
<proteinExistence type="predicted"/>
<evidence type="ECO:0000256" key="6">
    <source>
        <dbReference type="SAM" id="MobiDB-lite"/>
    </source>
</evidence>
<dbReference type="InterPro" id="IPR045072">
    <property type="entry name" value="MKRN-like"/>
</dbReference>
<dbReference type="VEuPathDB" id="FungiDB:UMAG_12122"/>
<dbReference type="PROSITE" id="PS00518">
    <property type="entry name" value="ZF_RING_1"/>
    <property type="match status" value="1"/>
</dbReference>
<dbReference type="Pfam" id="PF00642">
    <property type="entry name" value="zf-CCCH"/>
    <property type="match status" value="1"/>
</dbReference>
<dbReference type="InterPro" id="IPR013083">
    <property type="entry name" value="Znf_RING/FYVE/PHD"/>
</dbReference>
<keyword evidence="3 5" id="KW-0863">Zinc-finger</keyword>
<dbReference type="PROSITE" id="PS50089">
    <property type="entry name" value="ZF_RING_2"/>
    <property type="match status" value="1"/>
</dbReference>
<dbReference type="InterPro" id="IPR000571">
    <property type="entry name" value="Znf_CCCH"/>
</dbReference>